<sequence length="149" mass="16320">MTTSAFRKIPPPVFILPTIALLLSAFMTWANAAAGAPFAALWARNFATCLVMLPLILLGIAQLEKLVAVVAPTLGPFWGKVVVSLLSSLAIESLLALVISLINSPWDATLPLYWWKAFSRSLPIGLLIGFFMGFYMKPKLDAMRRARQT</sequence>
<protein>
    <submittedName>
        <fullName evidence="3">DUF2798 domain-containing protein</fullName>
    </submittedName>
</protein>
<feature type="transmembrane region" description="Helical" evidence="1">
    <location>
        <begin position="42"/>
        <end position="61"/>
    </location>
</feature>
<dbReference type="EMBL" id="JAVBIK010000001">
    <property type="protein sequence ID" value="MDT7519041.1"/>
    <property type="molecule type" value="Genomic_DNA"/>
</dbReference>
<dbReference type="Proteomes" id="UP001321700">
    <property type="component" value="Unassembled WGS sequence"/>
</dbReference>
<name>A0ABU3KML0_9BURK</name>
<evidence type="ECO:0000256" key="2">
    <source>
        <dbReference type="SAM" id="SignalP"/>
    </source>
</evidence>
<comment type="caution">
    <text evidence="3">The sequence shown here is derived from an EMBL/GenBank/DDBJ whole genome shotgun (WGS) entry which is preliminary data.</text>
</comment>
<reference evidence="3 4" key="1">
    <citation type="submission" date="2023-08" db="EMBL/GenBank/DDBJ databases">
        <title>Rhodoferax potami sp. nov. and Rhodoferax mekongensis sp. nov., isolated from the Mekong River in Thailand.</title>
        <authorList>
            <person name="Kitikhun S."/>
            <person name="Charoenyingcharoen P."/>
            <person name="Siriarchawattana P."/>
            <person name="Likhitrattanapisal S."/>
            <person name="Nilsakha T."/>
            <person name="Chanpet A."/>
            <person name="Rattanawaree P."/>
            <person name="Ingsriswang S."/>
        </authorList>
    </citation>
    <scope>NUCLEOTIDE SEQUENCE [LARGE SCALE GENOMIC DNA]</scope>
    <source>
        <strain evidence="3 4">TBRC 17660</strain>
    </source>
</reference>
<gene>
    <name evidence="3" type="ORF">RAE19_10000</name>
</gene>
<keyword evidence="1" id="KW-1133">Transmembrane helix</keyword>
<dbReference type="RefSeq" id="WP_313874749.1">
    <property type="nucleotide sequence ID" value="NZ_JAVBIK010000001.1"/>
</dbReference>
<feature type="signal peptide" evidence="2">
    <location>
        <begin position="1"/>
        <end position="32"/>
    </location>
</feature>
<organism evidence="3 4">
    <name type="scientific">Rhodoferax potami</name>
    <dbReference type="NCBI Taxonomy" id="3068338"/>
    <lineage>
        <taxon>Bacteria</taxon>
        <taxon>Pseudomonadati</taxon>
        <taxon>Pseudomonadota</taxon>
        <taxon>Betaproteobacteria</taxon>
        <taxon>Burkholderiales</taxon>
        <taxon>Comamonadaceae</taxon>
        <taxon>Rhodoferax</taxon>
    </lineage>
</organism>
<feature type="chain" id="PRO_5046629282" evidence="2">
    <location>
        <begin position="33"/>
        <end position="149"/>
    </location>
</feature>
<evidence type="ECO:0000313" key="4">
    <source>
        <dbReference type="Proteomes" id="UP001321700"/>
    </source>
</evidence>
<keyword evidence="4" id="KW-1185">Reference proteome</keyword>
<evidence type="ECO:0000256" key="1">
    <source>
        <dbReference type="SAM" id="Phobius"/>
    </source>
</evidence>
<proteinExistence type="predicted"/>
<evidence type="ECO:0000313" key="3">
    <source>
        <dbReference type="EMBL" id="MDT7519041.1"/>
    </source>
</evidence>
<feature type="transmembrane region" description="Helical" evidence="1">
    <location>
        <begin position="114"/>
        <end position="135"/>
    </location>
</feature>
<keyword evidence="1" id="KW-0472">Membrane</keyword>
<keyword evidence="1" id="KW-0812">Transmembrane</keyword>
<feature type="transmembrane region" description="Helical" evidence="1">
    <location>
        <begin position="81"/>
        <end position="102"/>
    </location>
</feature>
<accession>A0ABU3KML0</accession>
<keyword evidence="2" id="KW-0732">Signal</keyword>